<sequence length="201" mass="22653">MKSTAHTFPALLVLGICIQYIVQTVESQHIPNRCICLKSKNGDMGPFSDFTVILKRPGCTRDEIIVTLKKGNKQVCLSPHGPQGKRLLKCWHRKQELGKIGTDKKTAAVNIREKCMCLRETDGVPMRRVSNFNVINSGPHCYKVQIIVFIGSKAVCLAPNSKQGEKLHNCWKRINFNERKKKKVCLASGKVKRKQKKPKTA</sequence>
<dbReference type="InterPro" id="IPR001811">
    <property type="entry name" value="Chemokine_IL8-like_dom"/>
</dbReference>
<dbReference type="GO" id="GO:0006955">
    <property type="term" value="P:immune response"/>
    <property type="evidence" value="ECO:0007669"/>
    <property type="project" value="InterPro"/>
</dbReference>
<dbReference type="PANTHER" id="PTHR12015">
    <property type="entry name" value="SMALL INDUCIBLE CYTOKINE A"/>
    <property type="match status" value="1"/>
</dbReference>
<dbReference type="GO" id="GO:0005615">
    <property type="term" value="C:extracellular space"/>
    <property type="evidence" value="ECO:0007669"/>
    <property type="project" value="UniProtKB-KW"/>
</dbReference>
<feature type="domain" description="Chemokine interleukin-8-like" evidence="3">
    <location>
        <begin position="31"/>
        <end position="91"/>
    </location>
</feature>
<protein>
    <recommendedName>
        <fullName evidence="3">Chemokine interleukin-8-like domain-containing protein</fullName>
    </recommendedName>
</protein>
<dbReference type="SMART" id="SM00199">
    <property type="entry name" value="SCY"/>
    <property type="match status" value="2"/>
</dbReference>
<dbReference type="Pfam" id="PF00048">
    <property type="entry name" value="IL8"/>
    <property type="match status" value="2"/>
</dbReference>
<evidence type="ECO:0000256" key="1">
    <source>
        <dbReference type="ARBA" id="ARBA00022514"/>
    </source>
</evidence>
<dbReference type="Gene3D" id="2.40.50.40">
    <property type="match status" value="2"/>
</dbReference>
<dbReference type="AlphaFoldDB" id="A0A8T0BTU5"/>
<dbReference type="EMBL" id="JABFDY010000002">
    <property type="protein sequence ID" value="KAF7710458.1"/>
    <property type="molecule type" value="Genomic_DNA"/>
</dbReference>
<proteinExistence type="predicted"/>
<evidence type="ECO:0000256" key="2">
    <source>
        <dbReference type="SAM" id="SignalP"/>
    </source>
</evidence>
<dbReference type="PRINTS" id="PR00436">
    <property type="entry name" value="INTERLEUKIN8"/>
</dbReference>
<keyword evidence="5" id="KW-1185">Reference proteome</keyword>
<reference evidence="4" key="1">
    <citation type="submission" date="2020-08" db="EMBL/GenBank/DDBJ databases">
        <title>Chromosome-level assembly of Southern catfish (Silurus meridionalis) provides insights into visual adaptation to the nocturnal and benthic lifestyles.</title>
        <authorList>
            <person name="Zhang Y."/>
            <person name="Wang D."/>
            <person name="Peng Z."/>
        </authorList>
    </citation>
    <scope>NUCLEOTIDE SEQUENCE</scope>
    <source>
        <strain evidence="4">SWU-2019-XX</strain>
        <tissue evidence="4">Muscle</tissue>
    </source>
</reference>
<keyword evidence="2" id="KW-0732">Signal</keyword>
<dbReference type="PANTHER" id="PTHR12015:SF210">
    <property type="entry name" value="C-X-C MOTIF CHEMOKINE 9"/>
    <property type="match status" value="1"/>
</dbReference>
<name>A0A8T0BTU5_SILME</name>
<organism evidence="4 5">
    <name type="scientific">Silurus meridionalis</name>
    <name type="common">Southern catfish</name>
    <name type="synonym">Silurus soldatovi meridionalis</name>
    <dbReference type="NCBI Taxonomy" id="175797"/>
    <lineage>
        <taxon>Eukaryota</taxon>
        <taxon>Metazoa</taxon>
        <taxon>Chordata</taxon>
        <taxon>Craniata</taxon>
        <taxon>Vertebrata</taxon>
        <taxon>Euteleostomi</taxon>
        <taxon>Actinopterygii</taxon>
        <taxon>Neopterygii</taxon>
        <taxon>Teleostei</taxon>
        <taxon>Ostariophysi</taxon>
        <taxon>Siluriformes</taxon>
        <taxon>Siluridae</taxon>
        <taxon>Silurus</taxon>
    </lineage>
</organism>
<evidence type="ECO:0000313" key="5">
    <source>
        <dbReference type="Proteomes" id="UP000606274"/>
    </source>
</evidence>
<evidence type="ECO:0000313" key="4">
    <source>
        <dbReference type="EMBL" id="KAF7710458.1"/>
    </source>
</evidence>
<dbReference type="SUPFAM" id="SSF54117">
    <property type="entry name" value="Interleukin 8-like chemokines"/>
    <property type="match status" value="2"/>
</dbReference>
<evidence type="ECO:0000259" key="3">
    <source>
        <dbReference type="SMART" id="SM00199"/>
    </source>
</evidence>
<dbReference type="GO" id="GO:0008009">
    <property type="term" value="F:chemokine activity"/>
    <property type="evidence" value="ECO:0007669"/>
    <property type="project" value="InterPro"/>
</dbReference>
<dbReference type="InterPro" id="IPR036048">
    <property type="entry name" value="Interleukin_8-like_sf"/>
</dbReference>
<keyword evidence="1" id="KW-0202">Cytokine</keyword>
<feature type="chain" id="PRO_5035916416" description="Chemokine interleukin-8-like domain-containing protein" evidence="2">
    <location>
        <begin position="28"/>
        <end position="201"/>
    </location>
</feature>
<dbReference type="Proteomes" id="UP000606274">
    <property type="component" value="Unassembled WGS sequence"/>
</dbReference>
<dbReference type="InterPro" id="IPR039809">
    <property type="entry name" value="Chemokine_b/g/d"/>
</dbReference>
<feature type="domain" description="Chemokine interleukin-8-like" evidence="3">
    <location>
        <begin position="112"/>
        <end position="171"/>
    </location>
</feature>
<accession>A0A8T0BTU5</accession>
<comment type="caution">
    <text evidence="4">The sequence shown here is derived from an EMBL/GenBank/DDBJ whole genome shotgun (WGS) entry which is preliminary data.</text>
</comment>
<gene>
    <name evidence="4" type="ORF">HF521_009330</name>
</gene>
<feature type="signal peptide" evidence="2">
    <location>
        <begin position="1"/>
        <end position="27"/>
    </location>
</feature>